<name>A0A6A6R229_9PEZI</name>
<dbReference type="CDD" id="cd20335">
    <property type="entry name" value="BRcat_RBR"/>
    <property type="match status" value="1"/>
</dbReference>
<evidence type="ECO:0000256" key="6">
    <source>
        <dbReference type="ARBA" id="ARBA00022771"/>
    </source>
</evidence>
<dbReference type="InterPro" id="IPR031127">
    <property type="entry name" value="E3_UB_ligase_RBR"/>
</dbReference>
<dbReference type="SMART" id="SM00647">
    <property type="entry name" value="IBR"/>
    <property type="match status" value="2"/>
</dbReference>
<keyword evidence="6" id="KW-0863">Zinc-finger</keyword>
<dbReference type="SUPFAM" id="SSF57850">
    <property type="entry name" value="RING/U-box"/>
    <property type="match status" value="3"/>
</dbReference>
<keyword evidence="8" id="KW-0862">Zinc</keyword>
<protein>
    <recommendedName>
        <fullName evidence="2">RBR-type E3 ubiquitin transferase</fullName>
        <ecNumber evidence="2">2.3.2.31</ecNumber>
    </recommendedName>
</protein>
<dbReference type="Proteomes" id="UP000799750">
    <property type="component" value="Unassembled WGS sequence"/>
</dbReference>
<dbReference type="Gene3D" id="3.30.40.10">
    <property type="entry name" value="Zinc/RING finger domain, C3HC4 (zinc finger)"/>
    <property type="match status" value="1"/>
</dbReference>
<dbReference type="InterPro" id="IPR002867">
    <property type="entry name" value="IBR_dom"/>
</dbReference>
<dbReference type="Gene3D" id="1.20.120.1750">
    <property type="match status" value="1"/>
</dbReference>
<keyword evidence="12" id="KW-1185">Reference proteome</keyword>
<keyword evidence="3" id="KW-0808">Transferase</keyword>
<dbReference type="GO" id="GO:0061630">
    <property type="term" value="F:ubiquitin protein ligase activity"/>
    <property type="evidence" value="ECO:0007669"/>
    <property type="project" value="UniProtKB-EC"/>
</dbReference>
<evidence type="ECO:0000256" key="3">
    <source>
        <dbReference type="ARBA" id="ARBA00022679"/>
    </source>
</evidence>
<dbReference type="PANTHER" id="PTHR11685">
    <property type="entry name" value="RBR FAMILY RING FINGER AND IBR DOMAIN-CONTAINING"/>
    <property type="match status" value="1"/>
</dbReference>
<evidence type="ECO:0000256" key="2">
    <source>
        <dbReference type="ARBA" id="ARBA00012251"/>
    </source>
</evidence>
<keyword evidence="7" id="KW-0833">Ubl conjugation pathway</keyword>
<reference evidence="11" key="1">
    <citation type="journal article" date="2020" name="Stud. Mycol.">
        <title>101 Dothideomycetes genomes: a test case for predicting lifestyles and emergence of pathogens.</title>
        <authorList>
            <person name="Haridas S."/>
            <person name="Albert R."/>
            <person name="Binder M."/>
            <person name="Bloem J."/>
            <person name="Labutti K."/>
            <person name="Salamov A."/>
            <person name="Andreopoulos B."/>
            <person name="Baker S."/>
            <person name="Barry K."/>
            <person name="Bills G."/>
            <person name="Bluhm B."/>
            <person name="Cannon C."/>
            <person name="Castanera R."/>
            <person name="Culley D."/>
            <person name="Daum C."/>
            <person name="Ezra D."/>
            <person name="Gonzalez J."/>
            <person name="Henrissat B."/>
            <person name="Kuo A."/>
            <person name="Liang C."/>
            <person name="Lipzen A."/>
            <person name="Lutzoni F."/>
            <person name="Magnuson J."/>
            <person name="Mondo S."/>
            <person name="Nolan M."/>
            <person name="Ohm R."/>
            <person name="Pangilinan J."/>
            <person name="Park H.-J."/>
            <person name="Ramirez L."/>
            <person name="Alfaro M."/>
            <person name="Sun H."/>
            <person name="Tritt A."/>
            <person name="Yoshinaga Y."/>
            <person name="Zwiers L.-H."/>
            <person name="Turgeon B."/>
            <person name="Goodwin S."/>
            <person name="Spatafora J."/>
            <person name="Crous P."/>
            <person name="Grigoriev I."/>
        </authorList>
    </citation>
    <scope>NUCLEOTIDE SEQUENCE</scope>
    <source>
        <strain evidence="11">CBS 269.34</strain>
    </source>
</reference>
<organism evidence="11 12">
    <name type="scientific">Lophium mytilinum</name>
    <dbReference type="NCBI Taxonomy" id="390894"/>
    <lineage>
        <taxon>Eukaryota</taxon>
        <taxon>Fungi</taxon>
        <taxon>Dikarya</taxon>
        <taxon>Ascomycota</taxon>
        <taxon>Pezizomycotina</taxon>
        <taxon>Dothideomycetes</taxon>
        <taxon>Pleosporomycetidae</taxon>
        <taxon>Mytilinidiales</taxon>
        <taxon>Mytilinidiaceae</taxon>
        <taxon>Lophium</taxon>
    </lineage>
</organism>
<comment type="catalytic activity">
    <reaction evidence="1">
        <text>[E2 ubiquitin-conjugating enzyme]-S-ubiquitinyl-L-cysteine + [acceptor protein]-L-lysine = [E2 ubiquitin-conjugating enzyme]-L-cysteine + [acceptor protein]-N(6)-ubiquitinyl-L-lysine.</text>
        <dbReference type="EC" id="2.3.2.31"/>
    </reaction>
</comment>
<feature type="compositionally biased region" description="Polar residues" evidence="9">
    <location>
        <begin position="14"/>
        <end position="25"/>
    </location>
</feature>
<evidence type="ECO:0000256" key="5">
    <source>
        <dbReference type="ARBA" id="ARBA00022737"/>
    </source>
</evidence>
<accession>A0A6A6R229</accession>
<evidence type="ECO:0000256" key="4">
    <source>
        <dbReference type="ARBA" id="ARBA00022723"/>
    </source>
</evidence>
<sequence length="570" mass="64227">MAEALSKKQHTPELEQQTPSPYTIQCASPTPTYRLPKLELTTDFVTPIAYPTGLLESFDHTPIPPDFSISARESQYGATQESGAGAGRRIIDTIGQRSLNRARLASSRGDLGRKTAQERRPVSLPPLEPLQALYDIAETFQPETTQLFPEREHGHAESRLALVERTRIESITGSIEADIRALYEMTLQLNEETLQLNEETRRINAETDRLVQTIPPSRHTYTELWESITSSTGAPGPPSGERRVSPPSEGLYANLTYVPSLPALFPADEFLSQLEWPTSLITNPSELADSAQPLDRVPHGPHQGFAVPTWRDVESTGAPLIPLNPVTRRCFENTLPKPESQACVVCSDLRPLWDFPMRVSHCNHPSQTCRDCFETWIASSIESNGLDRITCAQCSGELEYEDIKSLASAETFARYDTLTTRAALSTIPNFLWCPSLNCTSGQVHHGDPEHFPLFNCVACQHSFCTNHPDSPDPVPSHPNESCEAYNTRISMSRRTHEQLEQERWSEWTLQKFAKQCPGPECGWWIEKKDGCDHMTCSRCRWEFCWLCKADYVRIRKRGNTEHEKGCRYNA</sequence>
<feature type="region of interest" description="Disordered" evidence="9">
    <location>
        <begin position="1"/>
        <end position="25"/>
    </location>
</feature>
<evidence type="ECO:0000256" key="8">
    <source>
        <dbReference type="ARBA" id="ARBA00022833"/>
    </source>
</evidence>
<keyword evidence="5" id="KW-0677">Repeat</keyword>
<gene>
    <name evidence="11" type="ORF">BU16DRAFT_536755</name>
</gene>
<evidence type="ECO:0000259" key="10">
    <source>
        <dbReference type="PROSITE" id="PS51873"/>
    </source>
</evidence>
<evidence type="ECO:0000256" key="1">
    <source>
        <dbReference type="ARBA" id="ARBA00001798"/>
    </source>
</evidence>
<dbReference type="GO" id="GO:0008270">
    <property type="term" value="F:zinc ion binding"/>
    <property type="evidence" value="ECO:0007669"/>
    <property type="project" value="UniProtKB-KW"/>
</dbReference>
<dbReference type="Pfam" id="PF01485">
    <property type="entry name" value="IBR"/>
    <property type="match status" value="2"/>
</dbReference>
<evidence type="ECO:0000313" key="11">
    <source>
        <dbReference type="EMBL" id="KAF2498755.1"/>
    </source>
</evidence>
<evidence type="ECO:0000256" key="9">
    <source>
        <dbReference type="SAM" id="MobiDB-lite"/>
    </source>
</evidence>
<dbReference type="EC" id="2.3.2.31" evidence="2"/>
<dbReference type="InterPro" id="IPR044066">
    <property type="entry name" value="TRIAD_supradom"/>
</dbReference>
<dbReference type="InterPro" id="IPR013083">
    <property type="entry name" value="Znf_RING/FYVE/PHD"/>
</dbReference>
<evidence type="ECO:0000256" key="7">
    <source>
        <dbReference type="ARBA" id="ARBA00022786"/>
    </source>
</evidence>
<keyword evidence="4" id="KW-0479">Metal-binding</keyword>
<dbReference type="EMBL" id="MU004185">
    <property type="protein sequence ID" value="KAF2498755.1"/>
    <property type="molecule type" value="Genomic_DNA"/>
</dbReference>
<dbReference type="AlphaFoldDB" id="A0A6A6R229"/>
<feature type="domain" description="RING-type" evidence="10">
    <location>
        <begin position="339"/>
        <end position="570"/>
    </location>
</feature>
<proteinExistence type="predicted"/>
<dbReference type="OrthoDB" id="1431934at2759"/>
<dbReference type="PROSITE" id="PS51873">
    <property type="entry name" value="TRIAD"/>
    <property type="match status" value="1"/>
</dbReference>
<evidence type="ECO:0000313" key="12">
    <source>
        <dbReference type="Proteomes" id="UP000799750"/>
    </source>
</evidence>
<dbReference type="GO" id="GO:0016567">
    <property type="term" value="P:protein ubiquitination"/>
    <property type="evidence" value="ECO:0007669"/>
    <property type="project" value="InterPro"/>
</dbReference>